<sequence>MNWELFRERFPVLERRTYLNNCSYGALSTDVKSAFETYINDRLYKGTDWNYWVARNNGARDAVAALLGTSSDQIAITASASAGINSIISALDFKGDRHKVVISDFEFPANAQVWYAQESRGAEVVRVGSAGSYIPTEHFEDAIDEETLIVAVTQVCFRNGARLDIPAIVELAHAKGAMVLVDGYQGLGTIDFNVSEVQPDFVVGGMVKYLLGTAGIGFLYARRDLIENLVPTVTGWFAQSDIFAMDITQYSPAPDARRFEMGTPPVICCYAAEAGIKILLEAGLPAIEQRVAELTSAIIREAKTAGYTLALPEASEYRGPMVTLKTHDEHALVSWLDKQDIVTSSRSGNLRIAAHFYNSHADIERLFAALKRKEHLLL</sequence>
<evidence type="ECO:0000256" key="1">
    <source>
        <dbReference type="ARBA" id="ARBA00022898"/>
    </source>
</evidence>
<dbReference type="Pfam" id="PF00266">
    <property type="entry name" value="Aminotran_5"/>
    <property type="match status" value="1"/>
</dbReference>
<dbReference type="PANTHER" id="PTHR43586">
    <property type="entry name" value="CYSTEINE DESULFURASE"/>
    <property type="match status" value="1"/>
</dbReference>
<feature type="domain" description="Aminotransferase class V" evidence="2">
    <location>
        <begin position="57"/>
        <end position="345"/>
    </location>
</feature>
<gene>
    <name evidence="3" type="ORF">G3T16_03145</name>
</gene>
<accession>A0A6C0U521</accession>
<dbReference type="EMBL" id="CP048711">
    <property type="protein sequence ID" value="QIB64544.1"/>
    <property type="molecule type" value="Genomic_DNA"/>
</dbReference>
<keyword evidence="1" id="KW-0663">Pyridoxal phosphate</keyword>
<keyword evidence="3" id="KW-0032">Aminotransferase</keyword>
<dbReference type="SUPFAM" id="SSF53383">
    <property type="entry name" value="PLP-dependent transferases"/>
    <property type="match status" value="1"/>
</dbReference>
<keyword evidence="4" id="KW-1185">Reference proteome</keyword>
<dbReference type="KEGG" id="kim:G3T16_03145"/>
<dbReference type="InterPro" id="IPR015422">
    <property type="entry name" value="PyrdxlP-dep_Trfase_small"/>
</dbReference>
<evidence type="ECO:0000313" key="4">
    <source>
        <dbReference type="Proteomes" id="UP000477680"/>
    </source>
</evidence>
<dbReference type="RefSeq" id="WP_163493794.1">
    <property type="nucleotide sequence ID" value="NZ_CP048711.1"/>
</dbReference>
<organism evidence="3 4">
    <name type="scientific">Kineobactrum salinum</name>
    <dbReference type="NCBI Taxonomy" id="2708301"/>
    <lineage>
        <taxon>Bacteria</taxon>
        <taxon>Pseudomonadati</taxon>
        <taxon>Pseudomonadota</taxon>
        <taxon>Gammaproteobacteria</taxon>
        <taxon>Cellvibrionales</taxon>
        <taxon>Halieaceae</taxon>
        <taxon>Kineobactrum</taxon>
    </lineage>
</organism>
<keyword evidence="3" id="KW-0808">Transferase</keyword>
<dbReference type="Gene3D" id="3.40.640.10">
    <property type="entry name" value="Type I PLP-dependent aspartate aminotransferase-like (Major domain)"/>
    <property type="match status" value="1"/>
</dbReference>
<dbReference type="InterPro" id="IPR000192">
    <property type="entry name" value="Aminotrans_V_dom"/>
</dbReference>
<dbReference type="PANTHER" id="PTHR43586:SF15">
    <property type="entry name" value="BLR3095 PROTEIN"/>
    <property type="match status" value="1"/>
</dbReference>
<name>A0A6C0U521_9GAMM</name>
<dbReference type="InterPro" id="IPR015424">
    <property type="entry name" value="PyrdxlP-dep_Trfase"/>
</dbReference>
<dbReference type="Proteomes" id="UP000477680">
    <property type="component" value="Chromosome"/>
</dbReference>
<protein>
    <submittedName>
        <fullName evidence="3">Aminotransferase class V-fold PLP-dependent enzyme</fullName>
    </submittedName>
</protein>
<dbReference type="AlphaFoldDB" id="A0A6C0U521"/>
<proteinExistence type="predicted"/>
<evidence type="ECO:0000313" key="3">
    <source>
        <dbReference type="EMBL" id="QIB64544.1"/>
    </source>
</evidence>
<dbReference type="GO" id="GO:0008483">
    <property type="term" value="F:transaminase activity"/>
    <property type="evidence" value="ECO:0007669"/>
    <property type="project" value="UniProtKB-KW"/>
</dbReference>
<dbReference type="Gene3D" id="3.90.1150.10">
    <property type="entry name" value="Aspartate Aminotransferase, domain 1"/>
    <property type="match status" value="1"/>
</dbReference>
<reference evidence="3 4" key="1">
    <citation type="submission" date="2020-02" db="EMBL/GenBank/DDBJ databases">
        <title>Genome sequencing for Kineobactrum sp. M2.</title>
        <authorList>
            <person name="Park S.-J."/>
        </authorList>
    </citation>
    <scope>NUCLEOTIDE SEQUENCE [LARGE SCALE GENOMIC DNA]</scope>
    <source>
        <strain evidence="3 4">M2</strain>
    </source>
</reference>
<dbReference type="InterPro" id="IPR015421">
    <property type="entry name" value="PyrdxlP-dep_Trfase_major"/>
</dbReference>
<evidence type="ECO:0000259" key="2">
    <source>
        <dbReference type="Pfam" id="PF00266"/>
    </source>
</evidence>